<dbReference type="AlphaFoldDB" id="A0A7J9AET0"/>
<reference evidence="1 2" key="1">
    <citation type="journal article" date="2019" name="Genome Biol. Evol.">
        <title>Insights into the evolution of the New World diploid cottons (Gossypium, subgenus Houzingenia) based on genome sequencing.</title>
        <authorList>
            <person name="Grover C.E."/>
            <person name="Arick M.A. 2nd"/>
            <person name="Thrash A."/>
            <person name="Conover J.L."/>
            <person name="Sanders W.S."/>
            <person name="Peterson D.G."/>
            <person name="Frelichowski J.E."/>
            <person name="Scheffler J.A."/>
            <person name="Scheffler B.E."/>
            <person name="Wendel J.F."/>
        </authorList>
    </citation>
    <scope>NUCLEOTIDE SEQUENCE [LARGE SCALE GENOMIC DNA]</scope>
    <source>
        <strain evidence="1">4</strain>
        <tissue evidence="1">Leaf</tissue>
    </source>
</reference>
<organism evidence="1 2">
    <name type="scientific">Gossypium laxum</name>
    <dbReference type="NCBI Taxonomy" id="34288"/>
    <lineage>
        <taxon>Eukaryota</taxon>
        <taxon>Viridiplantae</taxon>
        <taxon>Streptophyta</taxon>
        <taxon>Embryophyta</taxon>
        <taxon>Tracheophyta</taxon>
        <taxon>Spermatophyta</taxon>
        <taxon>Magnoliopsida</taxon>
        <taxon>eudicotyledons</taxon>
        <taxon>Gunneridae</taxon>
        <taxon>Pentapetalae</taxon>
        <taxon>rosids</taxon>
        <taxon>malvids</taxon>
        <taxon>Malvales</taxon>
        <taxon>Malvaceae</taxon>
        <taxon>Malvoideae</taxon>
        <taxon>Gossypium</taxon>
    </lineage>
</organism>
<evidence type="ECO:0000313" key="2">
    <source>
        <dbReference type="Proteomes" id="UP000593574"/>
    </source>
</evidence>
<dbReference type="EMBL" id="JABEZV010000010">
    <property type="protein sequence ID" value="MBA0722537.1"/>
    <property type="molecule type" value="Genomic_DNA"/>
</dbReference>
<dbReference type="Proteomes" id="UP000593574">
    <property type="component" value="Unassembled WGS sequence"/>
</dbReference>
<sequence length="19" mass="2221">MEKRFLDKVEDNVAIRIGS</sequence>
<name>A0A7J9AET0_9ROSI</name>
<evidence type="ECO:0000313" key="1">
    <source>
        <dbReference type="EMBL" id="MBA0722537.1"/>
    </source>
</evidence>
<proteinExistence type="predicted"/>
<accession>A0A7J9AET0</accession>
<comment type="caution">
    <text evidence="1">The sequence shown here is derived from an EMBL/GenBank/DDBJ whole genome shotgun (WGS) entry which is preliminary data.</text>
</comment>
<protein>
    <submittedName>
        <fullName evidence="1">Uncharacterized protein</fullName>
    </submittedName>
</protein>
<keyword evidence="2" id="KW-1185">Reference proteome</keyword>
<gene>
    <name evidence="1" type="ORF">Golax_003208</name>
</gene>